<comment type="caution">
    <text evidence="1">The sequence shown here is derived from an EMBL/GenBank/DDBJ whole genome shotgun (WGS) entry which is preliminary data.</text>
</comment>
<dbReference type="AlphaFoldDB" id="A0A484FMI7"/>
<reference evidence="2" key="1">
    <citation type="journal article" date="2013" name="New Phytol.">
        <title>Comparative genomic and transcriptomic analyses reveal the hemibiotrophic stage shift of Colletotrichum fungi.</title>
        <authorList>
            <person name="Gan P."/>
            <person name="Ikeda K."/>
            <person name="Irieda H."/>
            <person name="Narusaka M."/>
            <person name="O'Connell R.J."/>
            <person name="Narusaka Y."/>
            <person name="Takano Y."/>
            <person name="Kubo Y."/>
            <person name="Shirasu K."/>
        </authorList>
    </citation>
    <scope>NUCLEOTIDE SEQUENCE [LARGE SCALE GENOMIC DNA]</scope>
    <source>
        <strain evidence="2">104-T / ATCC 96160 / CBS 514.97 / LARS 414 / MAFF 240422</strain>
    </source>
</reference>
<organism evidence="1 2">
    <name type="scientific">Colletotrichum orbiculare (strain 104-T / ATCC 96160 / CBS 514.97 / LARS 414 / MAFF 240422)</name>
    <name type="common">Cucumber anthracnose fungus</name>
    <name type="synonym">Colletotrichum lagenarium</name>
    <dbReference type="NCBI Taxonomy" id="1213857"/>
    <lineage>
        <taxon>Eukaryota</taxon>
        <taxon>Fungi</taxon>
        <taxon>Dikarya</taxon>
        <taxon>Ascomycota</taxon>
        <taxon>Pezizomycotina</taxon>
        <taxon>Sordariomycetes</taxon>
        <taxon>Hypocreomycetidae</taxon>
        <taxon>Glomerellales</taxon>
        <taxon>Glomerellaceae</taxon>
        <taxon>Colletotrichum</taxon>
        <taxon>Colletotrichum orbiculare species complex</taxon>
    </lineage>
</organism>
<evidence type="ECO:0000313" key="2">
    <source>
        <dbReference type="Proteomes" id="UP000014480"/>
    </source>
</evidence>
<protein>
    <submittedName>
        <fullName evidence="1">Uncharacterized protein</fullName>
    </submittedName>
</protein>
<sequence>MKDKQAISQYRHATLAKDLMSYFLTSPVTPAQDHGAGGVAPRVTASTEMFGCIVPGRRHQINIRRLPSNSGVDVSS</sequence>
<evidence type="ECO:0000313" key="1">
    <source>
        <dbReference type="EMBL" id="TDZ18911.1"/>
    </source>
</evidence>
<keyword evidence="2" id="KW-1185">Reference proteome</keyword>
<name>A0A484FMI7_COLOR</name>
<accession>A0A484FMI7</accession>
<dbReference type="EMBL" id="AMCV02000022">
    <property type="protein sequence ID" value="TDZ18911.1"/>
    <property type="molecule type" value="Genomic_DNA"/>
</dbReference>
<gene>
    <name evidence="1" type="ORF">Cob_v008191</name>
</gene>
<dbReference type="Proteomes" id="UP000014480">
    <property type="component" value="Unassembled WGS sequence"/>
</dbReference>
<proteinExistence type="predicted"/>
<reference evidence="2" key="2">
    <citation type="journal article" date="2019" name="Mol. Plant Microbe Interact.">
        <title>Genome sequence resources for four phytopathogenic fungi from the Colletotrichum orbiculare species complex.</title>
        <authorList>
            <person name="Gan P."/>
            <person name="Tsushima A."/>
            <person name="Narusaka M."/>
            <person name="Narusaka Y."/>
            <person name="Takano Y."/>
            <person name="Kubo Y."/>
            <person name="Shirasu K."/>
        </authorList>
    </citation>
    <scope>GENOME REANNOTATION</scope>
    <source>
        <strain evidence="2">104-T / ATCC 96160 / CBS 514.97 / LARS 414 / MAFF 240422</strain>
    </source>
</reference>